<feature type="domain" description="PBZ-type" evidence="1">
    <location>
        <begin position="20"/>
        <end position="43"/>
    </location>
</feature>
<dbReference type="EMBL" id="HACG01015069">
    <property type="protein sequence ID" value="CEK61934.1"/>
    <property type="molecule type" value="Transcribed_RNA"/>
</dbReference>
<dbReference type="Pfam" id="PF10283">
    <property type="entry name" value="zf-CCHH"/>
    <property type="match status" value="1"/>
</dbReference>
<dbReference type="GO" id="GO:0005634">
    <property type="term" value="C:nucleus"/>
    <property type="evidence" value="ECO:0007669"/>
    <property type="project" value="TreeGrafter"/>
</dbReference>
<evidence type="ECO:0000259" key="1">
    <source>
        <dbReference type="Pfam" id="PF10283"/>
    </source>
</evidence>
<dbReference type="GO" id="GO:0008408">
    <property type="term" value="F:3'-5' exonuclease activity"/>
    <property type="evidence" value="ECO:0007669"/>
    <property type="project" value="InterPro"/>
</dbReference>
<accession>A0A0B6Z0C8</accession>
<proteinExistence type="predicted"/>
<sequence>MADQPPPAKIQKLDTTTALPECPYGARCYRKNPQHFKEFSHTGSSSDASIDATS</sequence>
<reference evidence="2" key="1">
    <citation type="submission" date="2014-12" db="EMBL/GenBank/DDBJ databases">
        <title>Insight into the proteome of Arion vulgaris.</title>
        <authorList>
            <person name="Aradska J."/>
            <person name="Bulat T."/>
            <person name="Smidak R."/>
            <person name="Sarate P."/>
            <person name="Gangsoo J."/>
            <person name="Sialana F."/>
            <person name="Bilban M."/>
            <person name="Lubec G."/>
        </authorList>
    </citation>
    <scope>NUCLEOTIDE SEQUENCE</scope>
    <source>
        <tissue evidence="2">Skin</tissue>
    </source>
</reference>
<feature type="non-terminal residue" evidence="2">
    <location>
        <position position="54"/>
    </location>
</feature>
<gene>
    <name evidence="2" type="primary">ORF43707</name>
    <name evidence="3" type="synonym">ORF43710</name>
</gene>
<evidence type="ECO:0000313" key="2">
    <source>
        <dbReference type="EMBL" id="CEK61933.1"/>
    </source>
</evidence>
<name>A0A0B6Z0C8_9EUPU</name>
<dbReference type="PANTHER" id="PTHR21315:SF2">
    <property type="entry name" value="APRATAXIN AND PNK-LIKE FACTOR"/>
    <property type="match status" value="1"/>
</dbReference>
<dbReference type="GO" id="GO:0006302">
    <property type="term" value="P:double-strand break repair"/>
    <property type="evidence" value="ECO:0007669"/>
    <property type="project" value="InterPro"/>
</dbReference>
<dbReference type="EMBL" id="HACG01015068">
    <property type="protein sequence ID" value="CEK61933.1"/>
    <property type="molecule type" value="Transcribed_RNA"/>
</dbReference>
<dbReference type="GO" id="GO:0003906">
    <property type="term" value="F:DNA-(apurinic or apyrimidinic site) endonuclease activity"/>
    <property type="evidence" value="ECO:0007669"/>
    <property type="project" value="InterPro"/>
</dbReference>
<protein>
    <recommendedName>
        <fullName evidence="1">PBZ-type domain-containing protein</fullName>
    </recommendedName>
</protein>
<organism evidence="2">
    <name type="scientific">Arion vulgaris</name>
    <dbReference type="NCBI Taxonomy" id="1028688"/>
    <lineage>
        <taxon>Eukaryota</taxon>
        <taxon>Metazoa</taxon>
        <taxon>Spiralia</taxon>
        <taxon>Lophotrochozoa</taxon>
        <taxon>Mollusca</taxon>
        <taxon>Gastropoda</taxon>
        <taxon>Heterobranchia</taxon>
        <taxon>Euthyneura</taxon>
        <taxon>Panpulmonata</taxon>
        <taxon>Eupulmonata</taxon>
        <taxon>Stylommatophora</taxon>
        <taxon>Helicina</taxon>
        <taxon>Arionoidea</taxon>
        <taxon>Arionidae</taxon>
        <taxon>Arion</taxon>
    </lineage>
</organism>
<dbReference type="InterPro" id="IPR019406">
    <property type="entry name" value="APLF_PBZ"/>
</dbReference>
<dbReference type="InterPro" id="IPR039253">
    <property type="entry name" value="APLF"/>
</dbReference>
<dbReference type="GO" id="GO:0035861">
    <property type="term" value="C:site of double-strand break"/>
    <property type="evidence" value="ECO:0007669"/>
    <property type="project" value="TreeGrafter"/>
</dbReference>
<evidence type="ECO:0000313" key="3">
    <source>
        <dbReference type="EMBL" id="CEK61934.1"/>
    </source>
</evidence>
<dbReference type="AlphaFoldDB" id="A0A0B6Z0C8"/>
<dbReference type="PANTHER" id="PTHR21315">
    <property type="entry name" value="APRATAXIN AND PNK-LIKE FACTOR-RELATED"/>
    <property type="match status" value="1"/>
</dbReference>